<feature type="region of interest" description="Disordered" evidence="2">
    <location>
        <begin position="22"/>
        <end position="44"/>
    </location>
</feature>
<comment type="caution">
    <text evidence="3">The sequence shown here is derived from an EMBL/GenBank/DDBJ whole genome shotgun (WGS) entry which is preliminary data.</text>
</comment>
<evidence type="ECO:0000313" key="3">
    <source>
        <dbReference type="EMBL" id="TFZ02964.1"/>
    </source>
</evidence>
<dbReference type="Pfam" id="PF03401">
    <property type="entry name" value="TctC"/>
    <property type="match status" value="1"/>
</dbReference>
<organism evidence="3 4">
    <name type="scientific">Ramlibacter henchirensis</name>
    <dbReference type="NCBI Taxonomy" id="204072"/>
    <lineage>
        <taxon>Bacteria</taxon>
        <taxon>Pseudomonadati</taxon>
        <taxon>Pseudomonadota</taxon>
        <taxon>Betaproteobacteria</taxon>
        <taxon>Burkholderiales</taxon>
        <taxon>Comamonadaceae</taxon>
        <taxon>Ramlibacter</taxon>
    </lineage>
</organism>
<dbReference type="Gene3D" id="3.40.190.10">
    <property type="entry name" value="Periplasmic binding protein-like II"/>
    <property type="match status" value="1"/>
</dbReference>
<dbReference type="PANTHER" id="PTHR42928">
    <property type="entry name" value="TRICARBOXYLATE-BINDING PROTEIN"/>
    <property type="match status" value="1"/>
</dbReference>
<dbReference type="PANTHER" id="PTHR42928:SF5">
    <property type="entry name" value="BLR1237 PROTEIN"/>
    <property type="match status" value="1"/>
</dbReference>
<comment type="similarity">
    <text evidence="1">Belongs to the UPF0065 (bug) family.</text>
</comment>
<proteinExistence type="inferred from homology"/>
<evidence type="ECO:0008006" key="5">
    <source>
        <dbReference type="Google" id="ProtNLM"/>
    </source>
</evidence>
<dbReference type="InterPro" id="IPR005064">
    <property type="entry name" value="BUG"/>
</dbReference>
<dbReference type="Gene3D" id="3.40.190.150">
    <property type="entry name" value="Bordetella uptake gene, domain 1"/>
    <property type="match status" value="1"/>
</dbReference>
<evidence type="ECO:0000313" key="4">
    <source>
        <dbReference type="Proteomes" id="UP000298180"/>
    </source>
</evidence>
<name>A0A4Z0BWU4_9BURK</name>
<keyword evidence="4" id="KW-1185">Reference proteome</keyword>
<dbReference type="InterPro" id="IPR042100">
    <property type="entry name" value="Bug_dom1"/>
</dbReference>
<gene>
    <name evidence="3" type="ORF">EZ313_17210</name>
</gene>
<dbReference type="SUPFAM" id="SSF53850">
    <property type="entry name" value="Periplasmic binding protein-like II"/>
    <property type="match status" value="1"/>
</dbReference>
<protein>
    <recommendedName>
        <fullName evidence="5">Tripartite tricarboxylate transporter substrate binding protein</fullName>
    </recommendedName>
</protein>
<sequence length="397" mass="41959">MSYEMGAEAVRASKVCRQSRRIAPARPPTCGGDRGIDSSRRPNPINELDSAIGVVSISVNRDAIPFTEIRIPMFKTRFIRALALACAVFPHLGAQAQAFPDRPVTIVVAFAAGSPVDLTARALAAEMSLNLKQPVLVENRVGGSQIVAASSVARAPATGHTVMLYVLPSVTAPSAQANLPYKGIADFAPIARVSTIVGVLAVAPGIPANNLREFIDLLKANPGKYSYGTTGVGSAMHLFAEKFHAAIGGAKAVHVPYRSVQPAMTDMMENRLGYTFAPMSAMEYVKAGKLKAIALPTLRADPAHPSIPTFEASGLKGFEAMVTYALVTTKGTPPAVLERLNSAANAATATESFQSRMKGLGGVQIPPPLTSPEAGIFFAQEEERWNALVKAQNIVLE</sequence>
<evidence type="ECO:0000256" key="1">
    <source>
        <dbReference type="ARBA" id="ARBA00006987"/>
    </source>
</evidence>
<evidence type="ECO:0000256" key="2">
    <source>
        <dbReference type="SAM" id="MobiDB-lite"/>
    </source>
</evidence>
<dbReference type="Proteomes" id="UP000298180">
    <property type="component" value="Unassembled WGS sequence"/>
</dbReference>
<reference evidence="3 4" key="1">
    <citation type="submission" date="2019-03" db="EMBL/GenBank/DDBJ databases">
        <title>Ramlibacter henchirensis DSM 14656, whole genome shotgun sequence.</title>
        <authorList>
            <person name="Zhang X."/>
            <person name="Feng G."/>
            <person name="Zhu H."/>
        </authorList>
    </citation>
    <scope>NUCLEOTIDE SEQUENCE [LARGE SCALE GENOMIC DNA]</scope>
    <source>
        <strain evidence="3 4">DSM 14656</strain>
    </source>
</reference>
<dbReference type="OrthoDB" id="8851592at2"/>
<dbReference type="AlphaFoldDB" id="A0A4Z0BWU4"/>
<dbReference type="EMBL" id="SMLM01000002">
    <property type="protein sequence ID" value="TFZ02964.1"/>
    <property type="molecule type" value="Genomic_DNA"/>
</dbReference>
<accession>A0A4Z0BWU4</accession>